<name>A0A1C7FFW9_9VIBR</name>
<reference evidence="5 6" key="1">
    <citation type="submission" date="2016-07" db="EMBL/GenBank/DDBJ databases">
        <title>Genome sequencing of Vibrio scophthalmi strain VS-05, an isolated from Paralichthys olivaceus.</title>
        <authorList>
            <person name="Han H.-J."/>
        </authorList>
    </citation>
    <scope>NUCLEOTIDE SEQUENCE [LARGE SCALE GENOMIC DNA]</scope>
    <source>
        <strain evidence="5 6">VS-05</strain>
    </source>
</reference>
<dbReference type="PANTHER" id="PTHR34501:SF2">
    <property type="entry name" value="OUTER MEMBRANE PORIN F-RELATED"/>
    <property type="match status" value="1"/>
</dbReference>
<proteinExistence type="predicted"/>
<dbReference type="RefSeq" id="WP_065546378.1">
    <property type="nucleotide sequence ID" value="NZ_CP016415.1"/>
</dbReference>
<evidence type="ECO:0000256" key="2">
    <source>
        <dbReference type="ARBA" id="ARBA00022729"/>
    </source>
</evidence>
<dbReference type="PATRIC" id="fig|45658.7.peg.3539"/>
<dbReference type="InterPro" id="IPR033900">
    <property type="entry name" value="Gram_neg_porin_domain"/>
</dbReference>
<keyword evidence="3" id="KW-0472">Membrane</keyword>
<dbReference type="AlphaFoldDB" id="A0A1C7FFW9"/>
<dbReference type="InterPro" id="IPR050298">
    <property type="entry name" value="Gram-neg_bact_OMP"/>
</dbReference>
<evidence type="ECO:0000256" key="3">
    <source>
        <dbReference type="ARBA" id="ARBA00023136"/>
    </source>
</evidence>
<evidence type="ECO:0000313" key="5">
    <source>
        <dbReference type="EMBL" id="ANU38617.1"/>
    </source>
</evidence>
<evidence type="ECO:0000313" key="6">
    <source>
        <dbReference type="Proteomes" id="UP000092528"/>
    </source>
</evidence>
<keyword evidence="2" id="KW-0732">Signal</keyword>
<sequence length="322" mass="35230">MNKRIVSMSSILLVSAPSYGYEMINNDIAYLDFYGDIKASALFLDRKDNEYSFGDSKIGVRARYAITDLISIEGGTEAQVNLDADEDKNEDEIFISQYFIGLYEESFGALTYGKHSTSSDDLGGTDYSEVFGGQSNLNSVGVKGDTIKYVYDNELFTLNGTYGFESGEQKRTLTEFFGQYNLADLVLVSGIGSTETNATNNKTGALYFHTTARLEMGDTNLGVTYYHQNFNNDSQPSRSVDKNAFAIAGQIAFTVALTGYAGHEVINQDSDNSALTGTQNNSYLGVSLVPLEYTKLFAEVNFNSPIQTPDETNFAVGGAIAW</sequence>
<dbReference type="Proteomes" id="UP000092528">
    <property type="component" value="Chromosome 2"/>
</dbReference>
<dbReference type="Gene3D" id="2.40.160.10">
    <property type="entry name" value="Porin"/>
    <property type="match status" value="1"/>
</dbReference>
<protein>
    <recommendedName>
        <fullName evidence="4">Porin domain-containing protein</fullName>
    </recommendedName>
</protein>
<feature type="domain" description="Porin" evidence="4">
    <location>
        <begin position="31"/>
        <end position="301"/>
    </location>
</feature>
<accession>A0A1C7FFW9</accession>
<dbReference type="Pfam" id="PF13609">
    <property type="entry name" value="Porin_4"/>
    <property type="match status" value="1"/>
</dbReference>
<dbReference type="InterPro" id="IPR023614">
    <property type="entry name" value="Porin_dom_sf"/>
</dbReference>
<gene>
    <name evidence="5" type="ORF">VSVS05_03580</name>
</gene>
<evidence type="ECO:0000256" key="1">
    <source>
        <dbReference type="ARBA" id="ARBA00004571"/>
    </source>
</evidence>
<organism evidence="5 6">
    <name type="scientific">Vibrio scophthalmi</name>
    <dbReference type="NCBI Taxonomy" id="45658"/>
    <lineage>
        <taxon>Bacteria</taxon>
        <taxon>Pseudomonadati</taxon>
        <taxon>Pseudomonadota</taxon>
        <taxon>Gammaproteobacteria</taxon>
        <taxon>Vibrionales</taxon>
        <taxon>Vibrionaceae</taxon>
        <taxon>Vibrio</taxon>
    </lineage>
</organism>
<dbReference type="PANTHER" id="PTHR34501">
    <property type="entry name" value="PROTEIN YDDL-RELATED"/>
    <property type="match status" value="1"/>
</dbReference>
<evidence type="ECO:0000259" key="4">
    <source>
        <dbReference type="Pfam" id="PF13609"/>
    </source>
</evidence>
<dbReference type="EMBL" id="CP016415">
    <property type="protein sequence ID" value="ANU38617.1"/>
    <property type="molecule type" value="Genomic_DNA"/>
</dbReference>
<comment type="subcellular location">
    <subcellularLocation>
        <location evidence="1">Cell outer membrane</location>
        <topology evidence="1">Multi-pass membrane protein</topology>
    </subcellularLocation>
</comment>
<keyword evidence="6" id="KW-1185">Reference proteome</keyword>
<dbReference type="SUPFAM" id="SSF56935">
    <property type="entry name" value="Porins"/>
    <property type="match status" value="1"/>
</dbReference>